<feature type="region of interest" description="Disordered" evidence="10">
    <location>
        <begin position="93"/>
        <end position="126"/>
    </location>
</feature>
<gene>
    <name evidence="12" type="ORF">HPHI1048_LOCUS2971</name>
</gene>
<name>A0A7S0E0Y2_9CRYP</name>
<evidence type="ECO:0000256" key="3">
    <source>
        <dbReference type="ARBA" id="ARBA00022692"/>
    </source>
</evidence>
<evidence type="ECO:0000256" key="7">
    <source>
        <dbReference type="ARBA" id="ARBA00023065"/>
    </source>
</evidence>
<evidence type="ECO:0000256" key="8">
    <source>
        <dbReference type="ARBA" id="ARBA00023136"/>
    </source>
</evidence>
<keyword evidence="8 11" id="KW-0472">Membrane</keyword>
<keyword evidence="9" id="KW-0175">Coiled coil</keyword>
<evidence type="ECO:0000256" key="5">
    <source>
        <dbReference type="ARBA" id="ARBA00022946"/>
    </source>
</evidence>
<evidence type="ECO:0000256" key="2">
    <source>
        <dbReference type="ARBA" id="ARBA00022448"/>
    </source>
</evidence>
<sequence>MSFSDIRPPSAPASPDVEIHPAEILVVANDYDERTIMKSGSDYIAQRGDEGAVELVREEADMTATSESVSAFRAIPVTEDNVSALSCSLRTRHVHDERTEEESDGSSEEEDMERKPLHPLGQRAPDATSTMGAMMIQKMQTNPDQLVVLVLTNSYQSFMRSDMTRYDLLTECRRMLPQRQETLGASLQLRDLRALQAGSESALLVRGGAIVLSCSPLNAVVTSQQAFVVVPEGADDLLEPLLHRVQKLRGTEYSSGMTDFEFVALEALLLTLYEHHRRSVSKHAELAQEMLRGIRSHLSNELLNRILLLKRKMSSEYEAVRGAQMALEEVQDDKDALLLMYLTHHRQEDVREGSTLDTTQAEVLLDTYALEFQGLANELNMLEKEIDATEDYLKFKLDKARNRLIRLDVFFGIIGACLAVNSAITGFFGMNLPNRLYADGTVLPGDAFQPPTGGTNFLGPREGGPSWTFIEVTVVSSLGSMGLLLGTCFFLSCCGLLRT</sequence>
<dbReference type="AlphaFoldDB" id="A0A7S0E0Y2"/>
<dbReference type="Pfam" id="PF22099">
    <property type="entry name" value="MRS2-like"/>
    <property type="match status" value="1"/>
</dbReference>
<dbReference type="Gene3D" id="1.20.58.340">
    <property type="entry name" value="Magnesium transport protein CorA, transmembrane region"/>
    <property type="match status" value="1"/>
</dbReference>
<organism evidence="12">
    <name type="scientific">Hanusia phi</name>
    <dbReference type="NCBI Taxonomy" id="3032"/>
    <lineage>
        <taxon>Eukaryota</taxon>
        <taxon>Cryptophyceae</taxon>
        <taxon>Pyrenomonadales</taxon>
        <taxon>Geminigeraceae</taxon>
        <taxon>Hanusia</taxon>
    </lineage>
</organism>
<evidence type="ECO:0000256" key="1">
    <source>
        <dbReference type="ARBA" id="ARBA00004141"/>
    </source>
</evidence>
<dbReference type="EMBL" id="HBEO01004143">
    <property type="protein sequence ID" value="CAD8470351.1"/>
    <property type="molecule type" value="Transcribed_RNA"/>
</dbReference>
<evidence type="ECO:0000256" key="4">
    <source>
        <dbReference type="ARBA" id="ARBA00022842"/>
    </source>
</evidence>
<dbReference type="PANTHER" id="PTHR13890">
    <property type="entry name" value="RNA SPLICING PROTEIN MRS2, MITOCHONDRIAL"/>
    <property type="match status" value="1"/>
</dbReference>
<evidence type="ECO:0000313" key="12">
    <source>
        <dbReference type="EMBL" id="CAD8470351.1"/>
    </source>
</evidence>
<evidence type="ECO:0000256" key="9">
    <source>
        <dbReference type="SAM" id="Coils"/>
    </source>
</evidence>
<evidence type="ECO:0000256" key="11">
    <source>
        <dbReference type="SAM" id="Phobius"/>
    </source>
</evidence>
<comment type="subcellular location">
    <subcellularLocation>
        <location evidence="1">Membrane</location>
        <topology evidence="1">Multi-pass membrane protein</topology>
    </subcellularLocation>
</comment>
<keyword evidence="7" id="KW-0406">Ion transport</keyword>
<protein>
    <recommendedName>
        <fullName evidence="13">Magnesium transporter</fullName>
    </recommendedName>
</protein>
<dbReference type="GO" id="GO:0015095">
    <property type="term" value="F:magnesium ion transmembrane transporter activity"/>
    <property type="evidence" value="ECO:0007669"/>
    <property type="project" value="TreeGrafter"/>
</dbReference>
<accession>A0A7S0E0Y2</accession>
<dbReference type="PANTHER" id="PTHR13890:SF0">
    <property type="entry name" value="MAGNESIUM TRANSPORTER MRS2 HOMOLOG, MITOCHONDRIAL"/>
    <property type="match status" value="1"/>
</dbReference>
<evidence type="ECO:0008006" key="13">
    <source>
        <dbReference type="Google" id="ProtNLM"/>
    </source>
</evidence>
<keyword evidence="3 11" id="KW-0812">Transmembrane</keyword>
<feature type="transmembrane region" description="Helical" evidence="11">
    <location>
        <begin position="409"/>
        <end position="430"/>
    </location>
</feature>
<evidence type="ECO:0000256" key="10">
    <source>
        <dbReference type="SAM" id="MobiDB-lite"/>
    </source>
</evidence>
<dbReference type="InterPro" id="IPR039204">
    <property type="entry name" value="MRS2-like"/>
</dbReference>
<keyword evidence="4" id="KW-0460">Magnesium</keyword>
<dbReference type="GO" id="GO:0016020">
    <property type="term" value="C:membrane"/>
    <property type="evidence" value="ECO:0007669"/>
    <property type="project" value="UniProtKB-SubCell"/>
</dbReference>
<keyword evidence="5" id="KW-0809">Transit peptide</keyword>
<feature type="compositionally biased region" description="Acidic residues" evidence="10">
    <location>
        <begin position="99"/>
        <end position="111"/>
    </location>
</feature>
<proteinExistence type="predicted"/>
<evidence type="ECO:0000256" key="6">
    <source>
        <dbReference type="ARBA" id="ARBA00022989"/>
    </source>
</evidence>
<reference evidence="12" key="1">
    <citation type="submission" date="2021-01" db="EMBL/GenBank/DDBJ databases">
        <authorList>
            <person name="Corre E."/>
            <person name="Pelletier E."/>
            <person name="Niang G."/>
            <person name="Scheremetjew M."/>
            <person name="Finn R."/>
            <person name="Kale V."/>
            <person name="Holt S."/>
            <person name="Cochrane G."/>
            <person name="Meng A."/>
            <person name="Brown T."/>
            <person name="Cohen L."/>
        </authorList>
    </citation>
    <scope>NUCLEOTIDE SEQUENCE</scope>
    <source>
        <strain evidence="12">CCMP325</strain>
    </source>
</reference>
<keyword evidence="6 11" id="KW-1133">Transmembrane helix</keyword>
<feature type="coiled-coil region" evidence="9">
    <location>
        <begin position="365"/>
        <end position="392"/>
    </location>
</feature>
<keyword evidence="2" id="KW-0813">Transport</keyword>
<feature type="transmembrane region" description="Helical" evidence="11">
    <location>
        <begin position="474"/>
        <end position="497"/>
    </location>
</feature>